<comment type="caution">
    <text evidence="2">The sequence shown here is derived from an EMBL/GenBank/DDBJ whole genome shotgun (WGS) entry which is preliminary data.</text>
</comment>
<dbReference type="EMBL" id="BNDW01000019">
    <property type="protein sequence ID" value="GHI22228.1"/>
    <property type="molecule type" value="Genomic_DNA"/>
</dbReference>
<keyword evidence="3" id="KW-1185">Reference proteome</keyword>
<organism evidence="2 3">
    <name type="scientific">Streptomyces hydrogenans</name>
    <dbReference type="NCBI Taxonomy" id="1873719"/>
    <lineage>
        <taxon>Bacteria</taxon>
        <taxon>Bacillati</taxon>
        <taxon>Actinomycetota</taxon>
        <taxon>Actinomycetes</taxon>
        <taxon>Kitasatosporales</taxon>
        <taxon>Streptomycetaceae</taxon>
        <taxon>Streptomyces</taxon>
    </lineage>
</organism>
<gene>
    <name evidence="2" type="ORF">Shyd_35990</name>
</gene>
<reference evidence="2" key="1">
    <citation type="submission" date="2024-05" db="EMBL/GenBank/DDBJ databases">
        <title>Whole genome shotgun sequence of Streptomyces hydrogenans NBRC 13475.</title>
        <authorList>
            <person name="Komaki H."/>
            <person name="Tamura T."/>
        </authorList>
    </citation>
    <scope>NUCLEOTIDE SEQUENCE</scope>
    <source>
        <strain evidence="2">NBRC 13475</strain>
    </source>
</reference>
<proteinExistence type="predicted"/>
<protein>
    <submittedName>
        <fullName evidence="2">Uncharacterized protein</fullName>
    </submittedName>
</protein>
<evidence type="ECO:0000313" key="3">
    <source>
        <dbReference type="Proteomes" id="UP001052739"/>
    </source>
</evidence>
<evidence type="ECO:0000313" key="2">
    <source>
        <dbReference type="EMBL" id="GHI22228.1"/>
    </source>
</evidence>
<dbReference type="Proteomes" id="UP001052739">
    <property type="component" value="Unassembled WGS sequence"/>
</dbReference>
<name>A0ABQ3PB21_9ACTN</name>
<evidence type="ECO:0000256" key="1">
    <source>
        <dbReference type="SAM" id="MobiDB-lite"/>
    </source>
</evidence>
<accession>A0ABQ3PB21</accession>
<sequence>MRTVGMLILVGAEGREGCLRETFKTVRFRARPGQDGTVADRPSNRCAMYDLSGDSLRAGGTGGVRAPRPAAYPRIVRRRDDPAGPGRKSGTRPIDLPEGPP</sequence>
<feature type="region of interest" description="Disordered" evidence="1">
    <location>
        <begin position="54"/>
        <end position="101"/>
    </location>
</feature>